<dbReference type="Gene3D" id="2.60.490.10">
    <property type="entry name" value="atp-gated p2x4 ion channel domain"/>
    <property type="match status" value="1"/>
</dbReference>
<sequence>MKLQGTVMDAGCAQAHPALLDYKTEKYVVTKNRKVGVLYRFLHLAILCYTIGWVFLTKKGYQDTDSDPYVSIITKLKGVSITKNFRNSQEKIWDVADFVKPSQGENVLFLVTNFIATTGQVQRTCPEVRTQHIFSFIWVYKACRFNRLVNLSLNVYFTGIKTGKCVLFNNTHSTCEIFGWCPVENESLLRKPRLNEAENFTLFIKNVIHFSKFNFSRANTLDTSDETYFKNCRYNPFSSPYCPVFQIQEIVTQAGWSFEDLSIMGGVVAARIEWKCDLDHPAAECLPQYSFRLQDTKNNFRTATYYWDQERKEYRDLLKLYGFRFDISVTGEARKFGLVPTAVSLGTGCAFLGAATFLCDLILLYLDKKASFYRSCKYEEVGGIWISELL</sequence>
<dbReference type="InParanoid" id="A0A6I8SVG7"/>
<evidence type="ECO:0000256" key="14">
    <source>
        <dbReference type="PIRNR" id="PIRNR005713"/>
    </source>
</evidence>
<name>A0A6I8SVG7_XENTR</name>
<evidence type="ECO:0000256" key="13">
    <source>
        <dbReference type="ARBA" id="ARBA00036634"/>
    </source>
</evidence>
<dbReference type="PIRSF" id="PIRSF005713">
    <property type="entry name" value="P2X_purinoceptor"/>
    <property type="match status" value="1"/>
</dbReference>
<reference evidence="19" key="2">
    <citation type="submission" date="2020-05" db="UniProtKB">
        <authorList>
            <consortium name="Ensembl"/>
        </authorList>
    </citation>
    <scope>IDENTIFICATION</scope>
</reference>
<dbReference type="InterPro" id="IPR059116">
    <property type="entry name" value="P2X_receptor"/>
</dbReference>
<feature type="binding site" evidence="15">
    <location>
        <position position="319"/>
    </location>
    <ligand>
        <name>ATP</name>
        <dbReference type="ChEBI" id="CHEBI:30616"/>
        <note>ligand shared between two neighboring subunits of the homotrimer</note>
    </ligand>
</feature>
<evidence type="ECO:0000256" key="10">
    <source>
        <dbReference type="ARBA" id="ARBA00023180"/>
    </source>
</evidence>
<keyword evidence="12" id="KW-0407">Ion channel</keyword>
<evidence type="ECO:0000256" key="11">
    <source>
        <dbReference type="ARBA" id="ARBA00023286"/>
    </source>
</evidence>
<keyword evidence="15" id="KW-0547">Nucleotide-binding</keyword>
<keyword evidence="5 18" id="KW-0812">Transmembrane</keyword>
<dbReference type="GO" id="GO:0005524">
    <property type="term" value="F:ATP binding"/>
    <property type="evidence" value="ECO:0007669"/>
    <property type="project" value="UniProtKB-UniRule"/>
</dbReference>
<evidence type="ECO:0000256" key="3">
    <source>
        <dbReference type="ARBA" id="ARBA00022448"/>
    </source>
</evidence>
<dbReference type="GO" id="GO:0033198">
    <property type="term" value="P:response to ATP"/>
    <property type="evidence" value="ECO:0007669"/>
    <property type="project" value="InterPro"/>
</dbReference>
<protein>
    <recommendedName>
        <fullName evidence="14">P2X purinoceptor</fullName>
    </recommendedName>
    <alternativeName>
        <fullName evidence="14">P2X purinoceptor 6</fullName>
    </alternativeName>
</protein>
<evidence type="ECO:0000256" key="1">
    <source>
        <dbReference type="ARBA" id="ARBA00004651"/>
    </source>
</evidence>
<keyword evidence="10" id="KW-0325">Glycoprotein</keyword>
<dbReference type="PANTHER" id="PTHR10125">
    <property type="entry name" value="P2X PURINOCEPTOR"/>
    <property type="match status" value="1"/>
</dbReference>
<evidence type="ECO:0000313" key="19">
    <source>
        <dbReference type="Ensembl" id="ENSXETP00000098872"/>
    </source>
</evidence>
<dbReference type="PRINTS" id="PR01313">
    <property type="entry name" value="P2X6RECEPTOR"/>
</dbReference>
<comment type="subcellular location">
    <subcellularLocation>
        <location evidence="1">Cell membrane</location>
        <topology evidence="1">Multi-pass membrane protein</topology>
    </subcellularLocation>
</comment>
<evidence type="ECO:0000256" key="18">
    <source>
        <dbReference type="SAM" id="Phobius"/>
    </source>
</evidence>
<gene>
    <name evidence="19" type="primary">p2rx6</name>
</gene>
<dbReference type="InterPro" id="IPR027309">
    <property type="entry name" value="P2X_extracellular_dom_sf"/>
</dbReference>
<keyword evidence="6 18" id="KW-1133">Transmembrane helix</keyword>
<feature type="disulfide bond" evidence="16">
    <location>
        <begin position="276"/>
        <end position="285"/>
    </location>
</feature>
<reference evidence="19" key="1">
    <citation type="journal article" date="2010" name="Science">
        <title>The genome of the Western clawed frog Xenopus tropicalis.</title>
        <authorList>
            <person name="Hellsten U."/>
            <person name="Harland R.M."/>
            <person name="Gilchrist M.J."/>
            <person name="Hendrix D."/>
            <person name="Jurka J."/>
            <person name="Kapitonov V."/>
            <person name="Ovcharenko I."/>
            <person name="Putnam N.H."/>
            <person name="Shu S."/>
            <person name="Taher L."/>
            <person name="Blitz I.L."/>
            <person name="Blumberg B."/>
            <person name="Dichmann D.S."/>
            <person name="Dubchak I."/>
            <person name="Amaya E."/>
            <person name="Detter J.C."/>
            <person name="Fletcher R."/>
            <person name="Gerhard D.S."/>
            <person name="Goodstein D."/>
            <person name="Graves T."/>
            <person name="Grigoriev I.V."/>
            <person name="Grimwood J."/>
            <person name="Kawashima T."/>
            <person name="Lindquist E."/>
            <person name="Lucas S.M."/>
            <person name="Mead P.E."/>
            <person name="Mitros T."/>
            <person name="Ogino H."/>
            <person name="Ohta Y."/>
            <person name="Poliakov A.V."/>
            <person name="Pollet N."/>
            <person name="Robert J."/>
            <person name="Salamov A."/>
            <person name="Sater A.K."/>
            <person name="Schmutz J."/>
            <person name="Terry A."/>
            <person name="Vize P.D."/>
            <person name="Warren W.C."/>
            <person name="Wells D."/>
            <person name="Wills A."/>
            <person name="Wilson R.K."/>
            <person name="Zimmerman L.B."/>
            <person name="Zorn A.M."/>
            <person name="Grainger R."/>
            <person name="Grammer T."/>
            <person name="Khokha M.K."/>
            <person name="Richardson P.M."/>
            <person name="Rokhsar D.S."/>
        </authorList>
    </citation>
    <scope>NUCLEOTIDE SEQUENCE [LARGE SCALE GENOMIC DNA]</scope>
    <source>
        <strain evidence="19">Nigerian</strain>
    </source>
</reference>
<accession>A0A6I8SVG7</accession>
<evidence type="ECO:0000256" key="5">
    <source>
        <dbReference type="ARBA" id="ARBA00022692"/>
    </source>
</evidence>
<feature type="disulfide bond" evidence="16">
    <location>
        <begin position="125"/>
        <end position="181"/>
    </location>
</feature>
<dbReference type="NCBIfam" id="TIGR00863">
    <property type="entry name" value="P2X"/>
    <property type="match status" value="1"/>
</dbReference>
<dbReference type="PANTHER" id="PTHR10125:SF21">
    <property type="entry name" value="P2X PURINOCEPTOR 6"/>
    <property type="match status" value="1"/>
</dbReference>
<keyword evidence="3 14" id="KW-0813">Transport</keyword>
<dbReference type="Pfam" id="PF00864">
    <property type="entry name" value="P2X_receptor"/>
    <property type="match status" value="1"/>
</dbReference>
<evidence type="ECO:0000256" key="2">
    <source>
        <dbReference type="ARBA" id="ARBA00009848"/>
    </source>
</evidence>
<dbReference type="Ensembl" id="ENSXETT00000088499">
    <property type="protein sequence ID" value="ENSXETP00000098872"/>
    <property type="gene ID" value="ENSXETG00000036635"/>
</dbReference>
<dbReference type="GO" id="GO:0004931">
    <property type="term" value="F:extracellularly ATP-gated monoatomic cation channel activity"/>
    <property type="evidence" value="ECO:0007669"/>
    <property type="project" value="UniProtKB-UniRule"/>
</dbReference>
<feature type="disulfide bond" evidence="16">
    <location>
        <begin position="232"/>
        <end position="242"/>
    </location>
</feature>
<comment type="similarity">
    <text evidence="2 14">Belongs to the P2X receptor family.</text>
</comment>
<keyword evidence="15" id="KW-0067">ATP-binding</keyword>
<comment type="function">
    <text evidence="14">May act as a modulatory subunit rather than a functional channel.</text>
</comment>
<keyword evidence="9 16" id="KW-1015">Disulfide bond</keyword>
<dbReference type="InterPro" id="IPR001429">
    <property type="entry name" value="P2X_purnocptor"/>
</dbReference>
<comment type="catalytic activity">
    <reaction evidence="13">
        <text>Ca(2+)(in) = Ca(2+)(out)</text>
        <dbReference type="Rhea" id="RHEA:29671"/>
        <dbReference type="ChEBI" id="CHEBI:29108"/>
    </reaction>
</comment>
<evidence type="ECO:0000256" key="15">
    <source>
        <dbReference type="PIRSR" id="PIRSR005713-1"/>
    </source>
</evidence>
<feature type="binding site" evidence="15">
    <location>
        <begin position="75"/>
        <end position="77"/>
    </location>
    <ligand>
        <name>ATP</name>
        <dbReference type="ChEBI" id="CHEBI:30616"/>
        <note>ligand shared between two neighboring subunits of the homotrimer</note>
    </ligand>
</feature>
<evidence type="ECO:0000256" key="17">
    <source>
        <dbReference type="PIRSR" id="PIRSR005713-3"/>
    </source>
</evidence>
<evidence type="ECO:0000256" key="16">
    <source>
        <dbReference type="PIRSR" id="PIRSR005713-2"/>
    </source>
</evidence>
<evidence type="ECO:0000256" key="8">
    <source>
        <dbReference type="ARBA" id="ARBA00023136"/>
    </source>
</evidence>
<dbReference type="GlyCosmos" id="A0A6I8SVG7">
    <property type="glycosylation" value="1 site, No reported glycans"/>
</dbReference>
<feature type="disulfide bond" evidence="16">
    <location>
        <begin position="143"/>
        <end position="175"/>
    </location>
</feature>
<evidence type="ECO:0000256" key="12">
    <source>
        <dbReference type="ARBA" id="ARBA00023303"/>
    </source>
</evidence>
<evidence type="ECO:0000256" key="6">
    <source>
        <dbReference type="ARBA" id="ARBA00022989"/>
    </source>
</evidence>
<dbReference type="FunFam" id="2.60.490.10:FF:000001">
    <property type="entry name" value="P2X purinoceptor"/>
    <property type="match status" value="1"/>
</dbReference>
<evidence type="ECO:0000256" key="4">
    <source>
        <dbReference type="ARBA" id="ARBA00022475"/>
    </source>
</evidence>
<keyword evidence="4" id="KW-1003">Cell membrane</keyword>
<keyword evidence="7 14" id="KW-0406">Ion transport</keyword>
<dbReference type="FunCoup" id="A0A6I8SVG7">
    <property type="interactions" value="462"/>
</dbReference>
<dbReference type="Gene3D" id="1.10.287.940">
    <property type="entry name" value="atp-gated p2x4 ion channel"/>
    <property type="match status" value="1"/>
</dbReference>
<dbReference type="GO" id="GO:0001614">
    <property type="term" value="F:purinergic nucleotide receptor activity"/>
    <property type="evidence" value="ECO:0007669"/>
    <property type="project" value="UniProtKB-UniRule"/>
</dbReference>
<dbReference type="InterPro" id="IPR003049">
    <property type="entry name" value="P2X6_purnocptor"/>
</dbReference>
<proteinExistence type="inferred from homology"/>
<organism evidence="19">
    <name type="scientific">Xenopus tropicalis</name>
    <name type="common">Western clawed frog</name>
    <name type="synonym">Silurana tropicalis</name>
    <dbReference type="NCBI Taxonomy" id="8364"/>
    <lineage>
        <taxon>Eukaryota</taxon>
        <taxon>Metazoa</taxon>
        <taxon>Chordata</taxon>
        <taxon>Craniata</taxon>
        <taxon>Vertebrata</taxon>
        <taxon>Euteleostomi</taxon>
        <taxon>Amphibia</taxon>
        <taxon>Batrachia</taxon>
        <taxon>Anura</taxon>
        <taxon>Pipoidea</taxon>
        <taxon>Pipidae</taxon>
        <taxon>Xenopodinae</taxon>
        <taxon>Xenopus</taxon>
        <taxon>Silurana</taxon>
    </lineage>
</organism>
<feature type="glycosylation site" description="N-linked (GlcNAc...) asparagine" evidence="17">
    <location>
        <position position="199"/>
    </location>
</feature>
<dbReference type="AlphaFoldDB" id="A0A6I8SVG7"/>
<dbReference type="GO" id="GO:0005886">
    <property type="term" value="C:plasma membrane"/>
    <property type="evidence" value="ECO:0007669"/>
    <property type="project" value="UniProtKB-SubCell"/>
</dbReference>
<keyword evidence="8 14" id="KW-0472">Membrane</keyword>
<feature type="transmembrane region" description="Helical" evidence="18">
    <location>
        <begin position="342"/>
        <end position="366"/>
    </location>
</feature>
<feature type="binding site" evidence="15">
    <location>
        <begin position="299"/>
        <end position="301"/>
    </location>
    <ligand>
        <name>ATP</name>
        <dbReference type="ChEBI" id="CHEBI:30616"/>
        <note>ligand shared between two neighboring subunits of the homotrimer</note>
    </ligand>
</feature>
<dbReference type="GeneTree" id="ENSGT01020000230351"/>
<feature type="binding site" evidence="15">
    <location>
        <position position="201"/>
    </location>
    <ligand>
        <name>ATP</name>
        <dbReference type="ChEBI" id="CHEBI:30616"/>
        <note>ligand shared between two neighboring subunits of the homotrimer</note>
    </ligand>
</feature>
<evidence type="ECO:0000256" key="9">
    <source>
        <dbReference type="ARBA" id="ARBA00023157"/>
    </source>
</evidence>
<dbReference type="PRINTS" id="PR01307">
    <property type="entry name" value="P2XRECEPTOR"/>
</dbReference>
<keyword evidence="11 14" id="KW-1071">Ligand-gated ion channel</keyword>
<evidence type="ECO:0000256" key="7">
    <source>
        <dbReference type="ARBA" id="ARBA00023065"/>
    </source>
</evidence>
<dbReference type="GO" id="GO:0098794">
    <property type="term" value="C:postsynapse"/>
    <property type="evidence" value="ECO:0007669"/>
    <property type="project" value="GOC"/>
</dbReference>
<feature type="transmembrane region" description="Helical" evidence="18">
    <location>
        <begin position="37"/>
        <end position="56"/>
    </location>
</feature>